<evidence type="ECO:0000313" key="1">
    <source>
        <dbReference type="EMBL" id="KMZ56845.1"/>
    </source>
</evidence>
<dbReference type="Proteomes" id="UP000036987">
    <property type="component" value="Unassembled WGS sequence"/>
</dbReference>
<organism evidence="1 2">
    <name type="scientific">Zostera marina</name>
    <name type="common">Eelgrass</name>
    <dbReference type="NCBI Taxonomy" id="29655"/>
    <lineage>
        <taxon>Eukaryota</taxon>
        <taxon>Viridiplantae</taxon>
        <taxon>Streptophyta</taxon>
        <taxon>Embryophyta</taxon>
        <taxon>Tracheophyta</taxon>
        <taxon>Spermatophyta</taxon>
        <taxon>Magnoliopsida</taxon>
        <taxon>Liliopsida</taxon>
        <taxon>Zosteraceae</taxon>
        <taxon>Zostera</taxon>
    </lineage>
</organism>
<sequence length="127" mass="14609">MDFQQVHTLTMLSLMTRHSFRRSPYEVPSLHIDGHLVLDEIDAESVGLMVSNRSSTPTSISDWHMVLDEIDTTHDNPLTRTLNNDDSLSEEIISKYLKPSRLMSSDKNVLCSICQESFKDDEKKQQR</sequence>
<accession>A0A0K9NLI4</accession>
<dbReference type="AlphaFoldDB" id="A0A0K9NLI4"/>
<comment type="caution">
    <text evidence="1">The sequence shown here is derived from an EMBL/GenBank/DDBJ whole genome shotgun (WGS) entry which is preliminary data.</text>
</comment>
<evidence type="ECO:0000313" key="2">
    <source>
        <dbReference type="Proteomes" id="UP000036987"/>
    </source>
</evidence>
<name>A0A0K9NLI4_ZOSMR</name>
<gene>
    <name evidence="1" type="ORF">ZOSMA_90G00150</name>
</gene>
<dbReference type="OrthoDB" id="913834at2759"/>
<protein>
    <submittedName>
        <fullName evidence="1">Uncharacterized protein</fullName>
    </submittedName>
</protein>
<dbReference type="EMBL" id="LFYR01002125">
    <property type="protein sequence ID" value="KMZ56845.1"/>
    <property type="molecule type" value="Genomic_DNA"/>
</dbReference>
<proteinExistence type="predicted"/>
<keyword evidence="2" id="KW-1185">Reference proteome</keyword>
<reference evidence="2" key="1">
    <citation type="journal article" date="2016" name="Nature">
        <title>The genome of the seagrass Zostera marina reveals angiosperm adaptation to the sea.</title>
        <authorList>
            <person name="Olsen J.L."/>
            <person name="Rouze P."/>
            <person name="Verhelst B."/>
            <person name="Lin Y.-C."/>
            <person name="Bayer T."/>
            <person name="Collen J."/>
            <person name="Dattolo E."/>
            <person name="De Paoli E."/>
            <person name="Dittami S."/>
            <person name="Maumus F."/>
            <person name="Michel G."/>
            <person name="Kersting A."/>
            <person name="Lauritano C."/>
            <person name="Lohaus R."/>
            <person name="Toepel M."/>
            <person name="Tonon T."/>
            <person name="Vanneste K."/>
            <person name="Amirebrahimi M."/>
            <person name="Brakel J."/>
            <person name="Bostroem C."/>
            <person name="Chovatia M."/>
            <person name="Grimwood J."/>
            <person name="Jenkins J.W."/>
            <person name="Jueterbock A."/>
            <person name="Mraz A."/>
            <person name="Stam W.T."/>
            <person name="Tice H."/>
            <person name="Bornberg-Bauer E."/>
            <person name="Green P.J."/>
            <person name="Pearson G.A."/>
            <person name="Procaccini G."/>
            <person name="Duarte C.M."/>
            <person name="Schmutz J."/>
            <person name="Reusch T.B.H."/>
            <person name="Van de Peer Y."/>
        </authorList>
    </citation>
    <scope>NUCLEOTIDE SEQUENCE [LARGE SCALE GENOMIC DNA]</scope>
    <source>
        <strain evidence="2">cv. Finnish</strain>
    </source>
</reference>